<evidence type="ECO:0000256" key="8">
    <source>
        <dbReference type="ARBA" id="ARBA00023310"/>
    </source>
</evidence>
<keyword evidence="6 11" id="KW-0406">Ion transport</keyword>
<evidence type="ECO:0000256" key="5">
    <source>
        <dbReference type="ARBA" id="ARBA00022989"/>
    </source>
</evidence>
<feature type="coiled-coil region" evidence="13">
    <location>
        <begin position="57"/>
        <end position="98"/>
    </location>
</feature>
<keyword evidence="7 11" id="KW-0472">Membrane</keyword>
<organism evidence="14 15">
    <name type="scientific">Candidatus Synechococcus spongiarum</name>
    <dbReference type="NCBI Taxonomy" id="431041"/>
    <lineage>
        <taxon>Bacteria</taxon>
        <taxon>Bacillati</taxon>
        <taxon>Cyanobacteriota</taxon>
        <taxon>Cyanophyceae</taxon>
        <taxon>Synechococcales</taxon>
        <taxon>Synechococcaceae</taxon>
        <taxon>Synechococcus</taxon>
    </lineage>
</organism>
<dbReference type="NCBIfam" id="NF005606">
    <property type="entry name" value="PRK07352.1"/>
    <property type="match status" value="1"/>
</dbReference>
<dbReference type="GO" id="GO:0046933">
    <property type="term" value="F:proton-transporting ATP synthase activity, rotational mechanism"/>
    <property type="evidence" value="ECO:0007669"/>
    <property type="project" value="UniProtKB-UniRule"/>
</dbReference>
<keyword evidence="4 11" id="KW-0375">Hydrogen ion transport</keyword>
<keyword evidence="2 11" id="KW-0138">CF(0)</keyword>
<dbReference type="EMBL" id="FITM01000100">
    <property type="protein sequence ID" value="SAY38903.1"/>
    <property type="molecule type" value="Genomic_DNA"/>
</dbReference>
<dbReference type="RefSeq" id="WP_102135474.1">
    <property type="nucleotide sequence ID" value="NZ_FITM01000100.1"/>
</dbReference>
<evidence type="ECO:0000256" key="1">
    <source>
        <dbReference type="ARBA" id="ARBA00022448"/>
    </source>
</evidence>
<comment type="subunit">
    <text evidence="11">F-type ATPases have 2 components, F(1) - the catalytic core - and F(0) - the membrane proton channel. F(1) has five subunits: alpha(3), beta(3), gamma(1), delta(1), epsilon(1). F(0) has four main subunits: a(1), b(1), b'(1) and c(10-14). The alpha and beta chains form an alternating ring which encloses part of the gamma chain. F(1) is attached to F(0) by a central stalk formed by the gamma and epsilon chains, while a peripheral stalk is formed by the delta, b and b' chains.</text>
</comment>
<dbReference type="Pfam" id="PF00430">
    <property type="entry name" value="ATP-synt_B"/>
    <property type="match status" value="1"/>
</dbReference>
<dbReference type="HAMAP" id="MF_01398">
    <property type="entry name" value="ATP_synth_b_bprime"/>
    <property type="match status" value="1"/>
</dbReference>
<dbReference type="OrthoDB" id="461217at2"/>
<evidence type="ECO:0000313" key="15">
    <source>
        <dbReference type="Proteomes" id="UP000182631"/>
    </source>
</evidence>
<dbReference type="PANTHER" id="PTHR34264">
    <property type="entry name" value="ATP SYNTHASE SUBUNIT B, CHLOROPLASTIC"/>
    <property type="match status" value="1"/>
</dbReference>
<keyword evidence="8 11" id="KW-0066">ATP synthesis</keyword>
<comment type="similarity">
    <text evidence="11 12">Belongs to the ATPase B chain family.</text>
</comment>
<evidence type="ECO:0000256" key="10">
    <source>
        <dbReference type="ARBA" id="ARBA00037847"/>
    </source>
</evidence>
<keyword evidence="3 11" id="KW-0812">Transmembrane</keyword>
<sequence>MPIVAPITMATPLLLATEGFGIDLDILNDNLVNLAILIPILVWFLKGFLGGILSRRREAILQDLNEAESRFAEATAQFEKAQAELAAARETAQTILRDGQARADAIRAEGEQRTIAEMARLQEEAKADTDSEARRISNELRRSTAEQAIALALQDLPKALPPKKQAKLLAATINSLG</sequence>
<evidence type="ECO:0000256" key="9">
    <source>
        <dbReference type="ARBA" id="ARBA00025198"/>
    </source>
</evidence>
<dbReference type="CDD" id="cd06503">
    <property type="entry name" value="ATP-synt_Fo_b"/>
    <property type="match status" value="1"/>
</dbReference>
<keyword evidence="5 11" id="KW-1133">Transmembrane helix</keyword>
<evidence type="ECO:0000256" key="7">
    <source>
        <dbReference type="ARBA" id="ARBA00023136"/>
    </source>
</evidence>
<evidence type="ECO:0000256" key="3">
    <source>
        <dbReference type="ARBA" id="ARBA00022692"/>
    </source>
</evidence>
<protein>
    <recommendedName>
        <fullName evidence="11">ATP synthase subunit b</fullName>
    </recommendedName>
    <alternativeName>
        <fullName evidence="11">ATP synthase F(0) sector subunit b</fullName>
    </alternativeName>
    <alternativeName>
        <fullName evidence="11">ATPase subunit I</fullName>
    </alternativeName>
    <alternativeName>
        <fullName evidence="11">F-type ATPase subunit b</fullName>
        <shortName evidence="11">F-ATPase subunit b</shortName>
    </alternativeName>
</protein>
<evidence type="ECO:0000256" key="13">
    <source>
        <dbReference type="SAM" id="Coils"/>
    </source>
</evidence>
<accession>A0A164Y3X3</accession>
<dbReference type="AlphaFoldDB" id="A0A164Y3X3"/>
<keyword evidence="13" id="KW-0175">Coiled coil</keyword>
<dbReference type="GO" id="GO:0031676">
    <property type="term" value="C:plasma membrane-derived thylakoid membrane"/>
    <property type="evidence" value="ECO:0007669"/>
    <property type="project" value="UniProtKB-SubCell"/>
</dbReference>
<proteinExistence type="inferred from homology"/>
<keyword evidence="1 11" id="KW-0813">Transport</keyword>
<dbReference type="PANTHER" id="PTHR34264:SF3">
    <property type="entry name" value="ATP SYNTHASE SUBUNIT B, CHLOROPLASTIC"/>
    <property type="match status" value="1"/>
</dbReference>
<comment type="subcellular location">
    <subcellularLocation>
        <location evidence="11">Cellular thylakoid membrane</location>
        <topology evidence="11">Single-pass membrane protein</topology>
    </subcellularLocation>
    <subcellularLocation>
        <location evidence="10">Endomembrane system</location>
        <topology evidence="10">Single-pass membrane protein</topology>
    </subcellularLocation>
</comment>
<dbReference type="InterPro" id="IPR002146">
    <property type="entry name" value="ATP_synth_b/b'su_bac/chlpt"/>
</dbReference>
<evidence type="ECO:0000256" key="2">
    <source>
        <dbReference type="ARBA" id="ARBA00022547"/>
    </source>
</evidence>
<evidence type="ECO:0000256" key="12">
    <source>
        <dbReference type="RuleBase" id="RU003848"/>
    </source>
</evidence>
<evidence type="ECO:0000256" key="4">
    <source>
        <dbReference type="ARBA" id="ARBA00022781"/>
    </source>
</evidence>
<dbReference type="GO" id="GO:0012505">
    <property type="term" value="C:endomembrane system"/>
    <property type="evidence" value="ECO:0007669"/>
    <property type="project" value="UniProtKB-SubCell"/>
</dbReference>
<dbReference type="Proteomes" id="UP000182631">
    <property type="component" value="Unassembled WGS sequence"/>
</dbReference>
<gene>
    <name evidence="11" type="primary">atpF</name>
    <name evidence="14" type="ORF">FLM9_931</name>
</gene>
<comment type="function">
    <text evidence="9 11">F(1)F(0) ATP synthase produces ATP from ADP in the presence of a proton or sodium gradient. F-type ATPases consist of two structural domains, F(1) containing the extramembraneous catalytic core and F(0) containing the membrane proton channel, linked together by a central stalk and a peripheral stalk. During catalysis, ATP synthesis in the catalytic domain of F(1) is coupled via a rotary mechanism of the central stalk subunits to proton translocation.</text>
</comment>
<reference evidence="15" key="1">
    <citation type="submission" date="2016-02" db="EMBL/GenBank/DDBJ databases">
        <authorList>
            <person name="liu f."/>
        </authorList>
    </citation>
    <scope>NUCLEOTIDE SEQUENCE [LARGE SCALE GENOMIC DNA]</scope>
</reference>
<evidence type="ECO:0000256" key="11">
    <source>
        <dbReference type="HAMAP-Rule" id="MF_01398"/>
    </source>
</evidence>
<evidence type="ECO:0000313" key="14">
    <source>
        <dbReference type="EMBL" id="SAY38903.1"/>
    </source>
</evidence>
<dbReference type="GO" id="GO:0045259">
    <property type="term" value="C:proton-transporting ATP synthase complex"/>
    <property type="evidence" value="ECO:0007669"/>
    <property type="project" value="UniProtKB-KW"/>
</dbReference>
<keyword evidence="11" id="KW-0793">Thylakoid</keyword>
<name>A0A164Y3X3_9SYNE</name>
<comment type="function">
    <text evidence="11">Component of the F(0) channel, it forms part of the peripheral stalk, linking F(1) to F(0).</text>
</comment>
<feature type="transmembrane region" description="Helical" evidence="11">
    <location>
        <begin position="31"/>
        <end position="53"/>
    </location>
</feature>
<evidence type="ECO:0000256" key="6">
    <source>
        <dbReference type="ARBA" id="ARBA00023065"/>
    </source>
</evidence>
<keyword evidence="15" id="KW-1185">Reference proteome</keyword>